<dbReference type="EMBL" id="DTFV01000123">
    <property type="protein sequence ID" value="HGI31352.1"/>
    <property type="molecule type" value="Genomic_DNA"/>
</dbReference>
<protein>
    <recommendedName>
        <fullName evidence="3">DUF3782 domain-containing protein</fullName>
    </recommendedName>
</protein>
<evidence type="ECO:0000256" key="1">
    <source>
        <dbReference type="SAM" id="Coils"/>
    </source>
</evidence>
<comment type="caution">
    <text evidence="2">The sequence shown here is derived from an EMBL/GenBank/DDBJ whole genome shotgun (WGS) entry which is preliminary data.</text>
</comment>
<dbReference type="Gene3D" id="6.10.250.3110">
    <property type="match status" value="1"/>
</dbReference>
<feature type="coiled-coil region" evidence="1">
    <location>
        <begin position="22"/>
        <end position="91"/>
    </location>
</feature>
<dbReference type="SUPFAM" id="SSF58100">
    <property type="entry name" value="Bacterial hemolysins"/>
    <property type="match status" value="1"/>
</dbReference>
<gene>
    <name evidence="2" type="ORF">ENV30_08635</name>
</gene>
<dbReference type="PANTHER" id="PTHR38753:SF1">
    <property type="entry name" value="SLR1441 PROTEIN"/>
    <property type="match status" value="1"/>
</dbReference>
<reference evidence="2" key="1">
    <citation type="journal article" date="2020" name="mSystems">
        <title>Genome- and Community-Level Interaction Insights into Carbon Utilization and Element Cycling Functions of Hydrothermarchaeota in Hydrothermal Sediment.</title>
        <authorList>
            <person name="Zhou Z."/>
            <person name="Liu Y."/>
            <person name="Xu W."/>
            <person name="Pan J."/>
            <person name="Luo Z.H."/>
            <person name="Li M."/>
        </authorList>
    </citation>
    <scope>NUCLEOTIDE SEQUENCE [LARGE SCALE GENOMIC DNA]</scope>
    <source>
        <strain evidence="2">SpSt-747</strain>
    </source>
</reference>
<proteinExistence type="predicted"/>
<evidence type="ECO:0000313" key="2">
    <source>
        <dbReference type="EMBL" id="HGI31352.1"/>
    </source>
</evidence>
<organism evidence="2">
    <name type="scientific">Candidatus Caldatribacterium californiense</name>
    <dbReference type="NCBI Taxonomy" id="1454726"/>
    <lineage>
        <taxon>Bacteria</taxon>
        <taxon>Pseudomonadati</taxon>
        <taxon>Atribacterota</taxon>
        <taxon>Atribacteria</taxon>
        <taxon>Atribacterales</taxon>
        <taxon>Candidatus Caldatribacteriaceae</taxon>
        <taxon>Candidatus Caldatribacterium</taxon>
    </lineage>
</organism>
<sequence length="270" mass="31995">MAVLKERVDRLEEALMRLVYVQQKTEIEIQNLKDEMKAFKDEMRAFKDEMRTFKDEMRAFKDEMRTFKDEMRAFKDEMKAFKDEMLAFKDEMRVFKDEMKAFKDEMLDFKEWSKRNIENLNRQWGNLANKLGTLVEDIFAPSIDMALEKYFGRRPSVVDVKKLVRKDGKSLELDILALCPEERRAFVVEVKADPDRVDYIDLFLKKLEEIPVFLPELAAYTMVGIYAALNMREETVRFLTRKGLYAMVVRGDIVEIVNFDQVAERKNSGK</sequence>
<name>A0A7V3YHS7_9BACT</name>
<evidence type="ECO:0008006" key="3">
    <source>
        <dbReference type="Google" id="ProtNLM"/>
    </source>
</evidence>
<accession>A0A7V3YHS7</accession>
<dbReference type="PANTHER" id="PTHR38753">
    <property type="entry name" value="SLR1441 PROTEIN"/>
    <property type="match status" value="1"/>
</dbReference>
<dbReference type="Gene3D" id="1.20.58.130">
    <property type="match status" value="1"/>
</dbReference>
<keyword evidence="1" id="KW-0175">Coiled coil</keyword>
<dbReference type="AlphaFoldDB" id="A0A7V3YHS7"/>